<dbReference type="Proteomes" id="UP001203607">
    <property type="component" value="Unassembled WGS sequence"/>
</dbReference>
<name>A0ABT0PS72_9FLAO</name>
<protein>
    <submittedName>
        <fullName evidence="1">Uncharacterized protein</fullName>
    </submittedName>
</protein>
<keyword evidence="2" id="KW-1185">Reference proteome</keyword>
<organism evidence="1 2">
    <name type="scientific">Flagellimonas spongiicola</name>
    <dbReference type="NCBI Taxonomy" id="2942208"/>
    <lineage>
        <taxon>Bacteria</taxon>
        <taxon>Pseudomonadati</taxon>
        <taxon>Bacteroidota</taxon>
        <taxon>Flavobacteriia</taxon>
        <taxon>Flavobacteriales</taxon>
        <taxon>Flavobacteriaceae</taxon>
        <taxon>Flagellimonas</taxon>
    </lineage>
</organism>
<proteinExistence type="predicted"/>
<accession>A0ABT0PS72</accession>
<evidence type="ECO:0000313" key="2">
    <source>
        <dbReference type="Proteomes" id="UP001203607"/>
    </source>
</evidence>
<sequence>MHNFEVEYRILGESEGGRRNLPSPGIKWDFSYEHPSHTADDLFMIWPQFLDKNGKVISKSIAQVPQSGSARMWVVSDDMKKYHKDKIYVGMKAYGMEGPRIVAHYLVTKIVDFAQNTSE</sequence>
<dbReference type="RefSeq" id="WP_249657419.1">
    <property type="nucleotide sequence ID" value="NZ_JAMFMA010000002.1"/>
</dbReference>
<comment type="caution">
    <text evidence="1">The sequence shown here is derived from an EMBL/GenBank/DDBJ whole genome shotgun (WGS) entry which is preliminary data.</text>
</comment>
<dbReference type="EMBL" id="JAMFMA010000002">
    <property type="protein sequence ID" value="MCL6274232.1"/>
    <property type="molecule type" value="Genomic_DNA"/>
</dbReference>
<reference evidence="1 2" key="1">
    <citation type="submission" date="2022-05" db="EMBL/GenBank/DDBJ databases">
        <authorList>
            <person name="Park J.-S."/>
        </authorList>
    </citation>
    <scope>NUCLEOTIDE SEQUENCE [LARGE SCALE GENOMIC DNA]</scope>
    <source>
        <strain evidence="1 2">2012CJ35-5</strain>
    </source>
</reference>
<evidence type="ECO:0000313" key="1">
    <source>
        <dbReference type="EMBL" id="MCL6274232.1"/>
    </source>
</evidence>
<gene>
    <name evidence="1" type="ORF">M3P19_09435</name>
</gene>